<reference evidence="1" key="2">
    <citation type="journal article" date="2015" name="Data Brief">
        <title>Shoot transcriptome of the giant reed, Arundo donax.</title>
        <authorList>
            <person name="Barrero R.A."/>
            <person name="Guerrero F.D."/>
            <person name="Moolhuijzen P."/>
            <person name="Goolsby J.A."/>
            <person name="Tidwell J."/>
            <person name="Bellgard S.E."/>
            <person name="Bellgard M.I."/>
        </authorList>
    </citation>
    <scope>NUCLEOTIDE SEQUENCE</scope>
    <source>
        <tissue evidence="1">Shoot tissue taken approximately 20 cm above the soil surface</tissue>
    </source>
</reference>
<protein>
    <submittedName>
        <fullName evidence="1">Uncharacterized protein</fullName>
    </submittedName>
</protein>
<dbReference type="EMBL" id="GBRH01279374">
    <property type="protein sequence ID" value="JAD18521.1"/>
    <property type="molecule type" value="Transcribed_RNA"/>
</dbReference>
<sequence length="29" mass="3360">MDALVRWRTGKELMLHIAQSAKNSFLPVF</sequence>
<proteinExistence type="predicted"/>
<reference evidence="1" key="1">
    <citation type="submission" date="2014-09" db="EMBL/GenBank/DDBJ databases">
        <authorList>
            <person name="Magalhaes I.L.F."/>
            <person name="Oliveira U."/>
            <person name="Santos F.R."/>
            <person name="Vidigal T.H.D.A."/>
            <person name="Brescovit A.D."/>
            <person name="Santos A.J."/>
        </authorList>
    </citation>
    <scope>NUCLEOTIDE SEQUENCE</scope>
    <source>
        <tissue evidence="1">Shoot tissue taken approximately 20 cm above the soil surface</tissue>
    </source>
</reference>
<organism evidence="1">
    <name type="scientific">Arundo donax</name>
    <name type="common">Giant reed</name>
    <name type="synonym">Donax arundinaceus</name>
    <dbReference type="NCBI Taxonomy" id="35708"/>
    <lineage>
        <taxon>Eukaryota</taxon>
        <taxon>Viridiplantae</taxon>
        <taxon>Streptophyta</taxon>
        <taxon>Embryophyta</taxon>
        <taxon>Tracheophyta</taxon>
        <taxon>Spermatophyta</taxon>
        <taxon>Magnoliopsida</taxon>
        <taxon>Liliopsida</taxon>
        <taxon>Poales</taxon>
        <taxon>Poaceae</taxon>
        <taxon>PACMAD clade</taxon>
        <taxon>Arundinoideae</taxon>
        <taxon>Arundineae</taxon>
        <taxon>Arundo</taxon>
    </lineage>
</organism>
<evidence type="ECO:0000313" key="1">
    <source>
        <dbReference type="EMBL" id="JAD18521.1"/>
    </source>
</evidence>
<accession>A0A0A8XXD4</accession>
<dbReference type="AlphaFoldDB" id="A0A0A8XXD4"/>
<name>A0A0A8XXD4_ARUDO</name>